<proteinExistence type="predicted"/>
<keyword evidence="2" id="KW-1133">Transmembrane helix</keyword>
<evidence type="ECO:0000313" key="4">
    <source>
        <dbReference type="Proteomes" id="UP000431744"/>
    </source>
</evidence>
<feature type="region of interest" description="Disordered" evidence="1">
    <location>
        <begin position="1"/>
        <end position="27"/>
    </location>
</feature>
<dbReference type="Proteomes" id="UP000431744">
    <property type="component" value="Unassembled WGS sequence"/>
</dbReference>
<comment type="caution">
    <text evidence="3">The sequence shown here is derived from an EMBL/GenBank/DDBJ whole genome shotgun (WGS) entry which is preliminary data.</text>
</comment>
<keyword evidence="2" id="KW-0812">Transmembrane</keyword>
<gene>
    <name evidence="3" type="ORF">F8O04_08955</name>
</gene>
<feature type="transmembrane region" description="Helical" evidence="2">
    <location>
        <begin position="33"/>
        <end position="52"/>
    </location>
</feature>
<evidence type="ECO:0000256" key="2">
    <source>
        <dbReference type="SAM" id="Phobius"/>
    </source>
</evidence>
<evidence type="ECO:0000313" key="3">
    <source>
        <dbReference type="EMBL" id="KAB1650301.1"/>
    </source>
</evidence>
<name>A0A6H9WRQ7_9MICO</name>
<dbReference type="EMBL" id="WBJY01000001">
    <property type="protein sequence ID" value="KAB1650301.1"/>
    <property type="molecule type" value="Genomic_DNA"/>
</dbReference>
<accession>A0A6H9WRQ7</accession>
<dbReference type="AlphaFoldDB" id="A0A6H9WRQ7"/>
<sequence length="159" mass="16085">MRRHRTDHDAKRCTSAGRGSIGRGRDRSERGSAQAFLVLTVVTLIVVIGLVVDGAGKVQAATAAQQVAASAARAATNAISGDTVDGASLAVDPHLAEHAALEYLAAAGMTGVAVATGSTITVTTETTYETRFVSIIGIGVLTVTGEAEASLITGPDDLP</sequence>
<reference evidence="3 4" key="1">
    <citation type="submission" date="2019-09" db="EMBL/GenBank/DDBJ databases">
        <title>Phylogeny of genus Pseudoclavibacter and closely related genus.</title>
        <authorList>
            <person name="Li Y."/>
        </authorList>
    </citation>
    <scope>NUCLEOTIDE SEQUENCE [LARGE SCALE GENOMIC DNA]</scope>
    <source>
        <strain evidence="3 4">EGI 60007</strain>
    </source>
</reference>
<evidence type="ECO:0000256" key="1">
    <source>
        <dbReference type="SAM" id="MobiDB-lite"/>
    </source>
</evidence>
<organism evidence="3 4">
    <name type="scientific">Pseudoclavibacter endophyticus</name>
    <dbReference type="NCBI Taxonomy" id="1778590"/>
    <lineage>
        <taxon>Bacteria</taxon>
        <taxon>Bacillati</taxon>
        <taxon>Actinomycetota</taxon>
        <taxon>Actinomycetes</taxon>
        <taxon>Micrococcales</taxon>
        <taxon>Microbacteriaceae</taxon>
        <taxon>Pseudoclavibacter</taxon>
    </lineage>
</organism>
<keyword evidence="4" id="KW-1185">Reference proteome</keyword>
<protein>
    <submittedName>
        <fullName evidence="3">Uncharacterized protein</fullName>
    </submittedName>
</protein>
<keyword evidence="2" id="KW-0472">Membrane</keyword>
<feature type="compositionally biased region" description="Basic and acidic residues" evidence="1">
    <location>
        <begin position="1"/>
        <end position="12"/>
    </location>
</feature>
<dbReference type="RefSeq" id="WP_158028885.1">
    <property type="nucleotide sequence ID" value="NZ_BMHG01000001.1"/>
</dbReference>